<keyword evidence="2 7" id="KW-0349">Heme</keyword>
<dbReference type="GO" id="GO:0022900">
    <property type="term" value="P:electron transport chain"/>
    <property type="evidence" value="ECO:0007669"/>
    <property type="project" value="InterPro"/>
</dbReference>
<feature type="binding site" description="covalent" evidence="7">
    <location>
        <position position="145"/>
    </location>
    <ligand>
        <name>heme c</name>
        <dbReference type="ChEBI" id="CHEBI:61717"/>
    </ligand>
</feature>
<evidence type="ECO:0000256" key="1">
    <source>
        <dbReference type="ARBA" id="ARBA00022448"/>
    </source>
</evidence>
<keyword evidence="4" id="KW-0249">Electron transport</keyword>
<dbReference type="PROSITE" id="PS51009">
    <property type="entry name" value="CYTCII"/>
    <property type="match status" value="1"/>
</dbReference>
<evidence type="ECO:0000256" key="7">
    <source>
        <dbReference type="PIRSR" id="PIRSR000027-2"/>
    </source>
</evidence>
<keyword evidence="1" id="KW-0813">Transport</keyword>
<dbReference type="PIRSF" id="PIRSF000027">
    <property type="entry name" value="Cytc_c_prime"/>
    <property type="match status" value="1"/>
</dbReference>
<evidence type="ECO:0000256" key="4">
    <source>
        <dbReference type="ARBA" id="ARBA00022982"/>
    </source>
</evidence>
<feature type="binding site" description="axial binding residue" evidence="6">
    <location>
        <position position="146"/>
    </location>
    <ligand>
        <name>heme c</name>
        <dbReference type="ChEBI" id="CHEBI:61717"/>
    </ligand>
    <ligandPart>
        <name>Fe</name>
        <dbReference type="ChEBI" id="CHEBI:18248"/>
    </ligandPart>
</feature>
<dbReference type="GO" id="GO:0042597">
    <property type="term" value="C:periplasmic space"/>
    <property type="evidence" value="ECO:0007669"/>
    <property type="project" value="InterPro"/>
</dbReference>
<evidence type="ECO:0000313" key="9">
    <source>
        <dbReference type="Proteomes" id="UP000594430"/>
    </source>
</evidence>
<name>A0A7S9LI40_9PSED</name>
<dbReference type="InterPro" id="IPR002321">
    <property type="entry name" value="Cyt_c_II"/>
</dbReference>
<proteinExistence type="predicted"/>
<dbReference type="EMBL" id="CP064946">
    <property type="protein sequence ID" value="QPH49494.1"/>
    <property type="molecule type" value="Genomic_DNA"/>
</dbReference>
<dbReference type="AlphaFoldDB" id="A0A7S9LI40"/>
<keyword evidence="5 6" id="KW-0408">Iron</keyword>
<sequence length="152" mass="16524">MFKRLGVVVLAALTLGSGLTGCGGVDPNSPLGKRKVIFKDMLKTSEDLGGMLRGRLPFDAGRFAQGADTLDTLSHQPWQHFAQVPEGEGSAARPEVWQRQVRFQDLARQLEAATGALVQATRQPSLDAAQLKAPMDKVENACRACHSEFRNH</sequence>
<dbReference type="RefSeq" id="WP_196110326.1">
    <property type="nucleotide sequence ID" value="NZ_CP064943.1"/>
</dbReference>
<keyword evidence="3 6" id="KW-0479">Metal-binding</keyword>
<evidence type="ECO:0000256" key="3">
    <source>
        <dbReference type="ARBA" id="ARBA00022723"/>
    </source>
</evidence>
<dbReference type="Gene3D" id="1.20.120.10">
    <property type="entry name" value="Cytochrome c/b562"/>
    <property type="match status" value="1"/>
</dbReference>
<evidence type="ECO:0000256" key="5">
    <source>
        <dbReference type="ARBA" id="ARBA00023004"/>
    </source>
</evidence>
<accession>A0A7S9LI40</accession>
<reference evidence="8 9" key="1">
    <citation type="submission" date="2020-11" db="EMBL/GenBank/DDBJ databases">
        <title>Pseudomonas fulva producing VIM-24.</title>
        <authorList>
            <person name="Liu S."/>
        </authorList>
    </citation>
    <scope>NUCLEOTIDE SEQUENCE [LARGE SCALE GENOMIC DNA]</scope>
    <source>
        <strain evidence="8 9">ZDHY414</strain>
    </source>
</reference>
<gene>
    <name evidence="8" type="ORF">IZU98_01830</name>
</gene>
<dbReference type="Proteomes" id="UP000594430">
    <property type="component" value="Chromosome"/>
</dbReference>
<evidence type="ECO:0000256" key="2">
    <source>
        <dbReference type="ARBA" id="ARBA00022617"/>
    </source>
</evidence>
<protein>
    <submittedName>
        <fullName evidence="8">Cytochrome c</fullName>
    </submittedName>
</protein>
<dbReference type="GO" id="GO:0009055">
    <property type="term" value="F:electron transfer activity"/>
    <property type="evidence" value="ECO:0007669"/>
    <property type="project" value="InterPro"/>
</dbReference>
<evidence type="ECO:0000313" key="8">
    <source>
        <dbReference type="EMBL" id="QPH49494.1"/>
    </source>
</evidence>
<dbReference type="GO" id="GO:0020037">
    <property type="term" value="F:heme binding"/>
    <property type="evidence" value="ECO:0007669"/>
    <property type="project" value="InterPro"/>
</dbReference>
<dbReference type="SUPFAM" id="SSF47175">
    <property type="entry name" value="Cytochromes"/>
    <property type="match status" value="1"/>
</dbReference>
<organism evidence="8 9">
    <name type="scientific">Pseudomonas fulva</name>
    <dbReference type="NCBI Taxonomy" id="47880"/>
    <lineage>
        <taxon>Bacteria</taxon>
        <taxon>Pseudomonadati</taxon>
        <taxon>Pseudomonadota</taxon>
        <taxon>Gammaproteobacteria</taxon>
        <taxon>Pseudomonadales</taxon>
        <taxon>Pseudomonadaceae</taxon>
        <taxon>Pseudomonas</taxon>
    </lineage>
</organism>
<dbReference type="GO" id="GO:0005506">
    <property type="term" value="F:iron ion binding"/>
    <property type="evidence" value="ECO:0007669"/>
    <property type="project" value="InterPro"/>
</dbReference>
<evidence type="ECO:0000256" key="6">
    <source>
        <dbReference type="PIRSR" id="PIRSR000027-1"/>
    </source>
</evidence>
<dbReference type="InterPro" id="IPR012127">
    <property type="entry name" value="Cyt_c_prime"/>
</dbReference>
<dbReference type="PROSITE" id="PS51257">
    <property type="entry name" value="PROKAR_LIPOPROTEIN"/>
    <property type="match status" value="1"/>
</dbReference>
<dbReference type="InterPro" id="IPR010980">
    <property type="entry name" value="Cyt_c/b562"/>
</dbReference>
<feature type="binding site" description="covalent" evidence="7">
    <location>
        <position position="142"/>
    </location>
    <ligand>
        <name>heme c</name>
        <dbReference type="ChEBI" id="CHEBI:61717"/>
    </ligand>
</feature>
<comment type="PTM">
    <text evidence="7">Binds 1 heme group per subunit.</text>
</comment>
<dbReference type="Pfam" id="PF01322">
    <property type="entry name" value="Cytochrom_C_2"/>
    <property type="match status" value="1"/>
</dbReference>